<dbReference type="Proteomes" id="UP000078113">
    <property type="component" value="Unassembled WGS sequence"/>
</dbReference>
<evidence type="ECO:0000256" key="2">
    <source>
        <dbReference type="SAM" id="MobiDB-lite"/>
    </source>
</evidence>
<evidence type="ECO:0000313" key="3">
    <source>
        <dbReference type="EMBL" id="KAE8267334.1"/>
    </source>
</evidence>
<feature type="compositionally biased region" description="Basic and acidic residues" evidence="2">
    <location>
        <begin position="222"/>
        <end position="233"/>
    </location>
</feature>
<name>A0A8X7N656_9BASI</name>
<feature type="compositionally biased region" description="Basic residues" evidence="2">
    <location>
        <begin position="203"/>
        <end position="221"/>
    </location>
</feature>
<protein>
    <submittedName>
        <fullName evidence="3">Uncharacterized protein</fullName>
    </submittedName>
</protein>
<keyword evidence="4" id="KW-1185">Reference proteome</keyword>
<organism evidence="3 4">
    <name type="scientific">Tilletia walkeri</name>
    <dbReference type="NCBI Taxonomy" id="117179"/>
    <lineage>
        <taxon>Eukaryota</taxon>
        <taxon>Fungi</taxon>
        <taxon>Dikarya</taxon>
        <taxon>Basidiomycota</taxon>
        <taxon>Ustilaginomycotina</taxon>
        <taxon>Exobasidiomycetes</taxon>
        <taxon>Tilletiales</taxon>
        <taxon>Tilletiaceae</taxon>
        <taxon>Tilletia</taxon>
    </lineage>
</organism>
<accession>A0A8X7N656</accession>
<feature type="region of interest" description="Disordered" evidence="2">
    <location>
        <begin position="174"/>
        <end position="251"/>
    </location>
</feature>
<comment type="caution">
    <text evidence="3">The sequence shown here is derived from an EMBL/GenBank/DDBJ whole genome shotgun (WGS) entry which is preliminary data.</text>
</comment>
<keyword evidence="1" id="KW-0175">Coiled coil</keyword>
<gene>
    <name evidence="3" type="ORF">A4X09_0g5012</name>
</gene>
<evidence type="ECO:0000313" key="4">
    <source>
        <dbReference type="Proteomes" id="UP000078113"/>
    </source>
</evidence>
<sequence>MQDKEDQVYFEEMREKLRNTTGHWFNVSFKTWTSRRWSEYMQMAHEDELDRLAARMPPLVDLSKGHTSSADLLRAAFFMTVGNHCLSYRHAKLSDRVEEAIHQEDKQIQREEAELQQAATAAQARTAANVIKKVQTFAADRSRHPDPLPDIPKRKVMDEEDCVPKPMQKVYNHEQEGAGQNCDGEDPGCGYDDEVGPAAKGSSKGKHSSKKNKKQKNRKKNNRPDKRLRDSLERAGAQLSRSARQRNRRTAEKWRNEHLSYCLAQLPILISTSQEYAGLAQYFLTTLESRFCTEDQK</sequence>
<reference evidence="3" key="1">
    <citation type="submission" date="2016-04" db="EMBL/GenBank/DDBJ databases">
        <authorList>
            <person name="Nguyen H.D."/>
            <person name="Samba Siva P."/>
            <person name="Cullis J."/>
            <person name="Levesque C.A."/>
            <person name="Hambleton S."/>
        </authorList>
    </citation>
    <scope>NUCLEOTIDE SEQUENCE</scope>
    <source>
        <strain evidence="3">DAOMC 236422</strain>
    </source>
</reference>
<dbReference type="AlphaFoldDB" id="A0A8X7N656"/>
<evidence type="ECO:0000256" key="1">
    <source>
        <dbReference type="SAM" id="Coils"/>
    </source>
</evidence>
<feature type="compositionally biased region" description="Acidic residues" evidence="2">
    <location>
        <begin position="183"/>
        <end position="195"/>
    </location>
</feature>
<feature type="compositionally biased region" description="Basic and acidic residues" evidence="2">
    <location>
        <begin position="140"/>
        <end position="157"/>
    </location>
</feature>
<reference evidence="3" key="2">
    <citation type="journal article" date="2019" name="IMA Fungus">
        <title>Genome sequencing and comparison of five Tilletia species to identify candidate genes for the detection of regulated species infecting wheat.</title>
        <authorList>
            <person name="Nguyen H.D.T."/>
            <person name="Sultana T."/>
            <person name="Kesanakurti P."/>
            <person name="Hambleton S."/>
        </authorList>
    </citation>
    <scope>NUCLEOTIDE SEQUENCE</scope>
    <source>
        <strain evidence="3">DAOMC 236422</strain>
    </source>
</reference>
<feature type="coiled-coil region" evidence="1">
    <location>
        <begin position="94"/>
        <end position="121"/>
    </location>
</feature>
<proteinExistence type="predicted"/>
<feature type="region of interest" description="Disordered" evidence="2">
    <location>
        <begin position="137"/>
        <end position="157"/>
    </location>
</feature>
<dbReference type="EMBL" id="LWDG02000236">
    <property type="protein sequence ID" value="KAE8267334.1"/>
    <property type="molecule type" value="Genomic_DNA"/>
</dbReference>